<organism evidence="2">
    <name type="scientific">marine sediment metagenome</name>
    <dbReference type="NCBI Taxonomy" id="412755"/>
    <lineage>
        <taxon>unclassified sequences</taxon>
        <taxon>metagenomes</taxon>
        <taxon>ecological metagenomes</taxon>
    </lineage>
</organism>
<accession>A0A0F9L7N2</accession>
<gene>
    <name evidence="2" type="ORF">LCGC14_1546590</name>
</gene>
<comment type="caution">
    <text evidence="2">The sequence shown here is derived from an EMBL/GenBank/DDBJ whole genome shotgun (WGS) entry which is preliminary data.</text>
</comment>
<dbReference type="EMBL" id="LAZR01011764">
    <property type="protein sequence ID" value="KKM59965.1"/>
    <property type="molecule type" value="Genomic_DNA"/>
</dbReference>
<dbReference type="InterPro" id="IPR011604">
    <property type="entry name" value="PDDEXK-like_dom_sf"/>
</dbReference>
<reference evidence="2" key="1">
    <citation type="journal article" date="2015" name="Nature">
        <title>Complex archaea that bridge the gap between prokaryotes and eukaryotes.</title>
        <authorList>
            <person name="Spang A."/>
            <person name="Saw J.H."/>
            <person name="Jorgensen S.L."/>
            <person name="Zaremba-Niedzwiedzka K."/>
            <person name="Martijn J."/>
            <person name="Lind A.E."/>
            <person name="van Eijk R."/>
            <person name="Schleper C."/>
            <person name="Guy L."/>
            <person name="Ettema T.J."/>
        </authorList>
    </citation>
    <scope>NUCLEOTIDE SEQUENCE</scope>
</reference>
<sequence>MTQFERRLSHTSLSSFRRCKMRYKWGYIDNHAAPSSPAQIKGGVGHVGLAAWYPAIANAKTFNPAGDIALKAASDKLAEYEREAGKEMTDIWDDIAIILERYFKWAIDADDFQVQEIEYKFELEIDDFILIGYLDGIVQRIDGTLWILEHKFTKQARVKHLELDSQLSLYMLAARASGFDVRGALYNVIRTTLGGIAATEPVVRLPVYRNNEGLQQIAREIVLQMKEMRTFHEQNGKDAYRNQIMDCSWDCSFFNPCLAMNDDGDPTPALQLIPIKEYKK</sequence>
<feature type="domain" description="PD-(D/E)XK endonuclease-like" evidence="1">
    <location>
        <begin position="7"/>
        <end position="253"/>
    </location>
</feature>
<dbReference type="InterPro" id="IPR038726">
    <property type="entry name" value="PDDEXK_AddAB-type"/>
</dbReference>
<evidence type="ECO:0000313" key="2">
    <source>
        <dbReference type="EMBL" id="KKM59965.1"/>
    </source>
</evidence>
<protein>
    <recommendedName>
        <fullName evidence="1">PD-(D/E)XK endonuclease-like domain-containing protein</fullName>
    </recommendedName>
</protein>
<proteinExistence type="predicted"/>
<dbReference type="AlphaFoldDB" id="A0A0F9L7N2"/>
<dbReference type="Pfam" id="PF12705">
    <property type="entry name" value="PDDEXK_1"/>
    <property type="match status" value="1"/>
</dbReference>
<name>A0A0F9L7N2_9ZZZZ</name>
<evidence type="ECO:0000259" key="1">
    <source>
        <dbReference type="Pfam" id="PF12705"/>
    </source>
</evidence>
<dbReference type="Gene3D" id="3.90.320.10">
    <property type="match status" value="1"/>
</dbReference>